<keyword evidence="2" id="KW-1185">Reference proteome</keyword>
<sequence>MRHRMKIKPKHLAVLCFLVMLLLCLFALFLKNASPNQAKRAVEHFYTFEQKGEFASSWGLLHKDLQARFPRKDYVTDRSHVFMSHFGADTFQFKIEEGDKKHKWRATPDGPTYKDVYSYTVKQNYDGKYGRFTFVQYVYVTKVEGEWRILWDYQNQNGLPASSFRSSKLNS</sequence>
<protein>
    <recommendedName>
        <fullName evidence="3">DUF4440 domain-containing protein</fullName>
    </recommendedName>
</protein>
<dbReference type="InterPro" id="IPR032710">
    <property type="entry name" value="NTF2-like_dom_sf"/>
</dbReference>
<proteinExistence type="predicted"/>
<reference evidence="2" key="1">
    <citation type="submission" date="2016-10" db="EMBL/GenBank/DDBJ databases">
        <authorList>
            <person name="Varghese N."/>
            <person name="Submissions S."/>
        </authorList>
    </citation>
    <scope>NUCLEOTIDE SEQUENCE [LARGE SCALE GENOMIC DNA]</scope>
    <source>
        <strain evidence="2">DSM 21620</strain>
    </source>
</reference>
<dbReference type="Gene3D" id="3.10.450.100">
    <property type="entry name" value="NTF2-like, domain 1"/>
    <property type="match status" value="1"/>
</dbReference>
<dbReference type="OrthoDB" id="2720594at2"/>
<organism evidence="1 2">
    <name type="scientific">Terribacillus halophilus</name>
    <dbReference type="NCBI Taxonomy" id="361279"/>
    <lineage>
        <taxon>Bacteria</taxon>
        <taxon>Bacillati</taxon>
        <taxon>Bacillota</taxon>
        <taxon>Bacilli</taxon>
        <taxon>Bacillales</taxon>
        <taxon>Bacillaceae</taxon>
        <taxon>Terribacillus</taxon>
    </lineage>
</organism>
<dbReference type="EMBL" id="FMZB01000001">
    <property type="protein sequence ID" value="SDC09994.1"/>
    <property type="molecule type" value="Genomic_DNA"/>
</dbReference>
<evidence type="ECO:0000313" key="1">
    <source>
        <dbReference type="EMBL" id="SDC09994.1"/>
    </source>
</evidence>
<evidence type="ECO:0008006" key="3">
    <source>
        <dbReference type="Google" id="ProtNLM"/>
    </source>
</evidence>
<dbReference type="SUPFAM" id="SSF54427">
    <property type="entry name" value="NTF2-like"/>
    <property type="match status" value="1"/>
</dbReference>
<dbReference type="AlphaFoldDB" id="A0A1G6IU60"/>
<accession>A0A1G6IU60</accession>
<dbReference type="Proteomes" id="UP000198666">
    <property type="component" value="Unassembled WGS sequence"/>
</dbReference>
<dbReference type="RefSeq" id="WP_093725434.1">
    <property type="nucleotide sequence ID" value="NZ_FMZB01000001.1"/>
</dbReference>
<gene>
    <name evidence="1" type="ORF">SAMN05421663_101385</name>
</gene>
<evidence type="ECO:0000313" key="2">
    <source>
        <dbReference type="Proteomes" id="UP000198666"/>
    </source>
</evidence>
<name>A0A1G6IU60_9BACI</name>